<dbReference type="EMBL" id="KN833102">
    <property type="protein sequence ID" value="KIM72900.1"/>
    <property type="molecule type" value="Genomic_DNA"/>
</dbReference>
<dbReference type="HOGENOM" id="CLU_1759519_0_0_1"/>
<dbReference type="Proteomes" id="UP000054166">
    <property type="component" value="Unassembled WGS sequence"/>
</dbReference>
<sequence length="148" mass="15737">MGSLGQFFGGTMGLGVVEPIFASELSKFLLKDPANALANPAGIKGPVTSNIFEAKRDNVRAAMGQAVIAAASHCKRHGLSVMRGCITSGEQWLFFIYETTENAGLVSASTDEYSIGLNFENLALILGLLQDCGPRNRSHRDTALMGSE</sequence>
<reference evidence="2" key="2">
    <citation type="submission" date="2015-01" db="EMBL/GenBank/DDBJ databases">
        <title>Evolutionary Origins and Diversification of the Mycorrhizal Mutualists.</title>
        <authorList>
            <consortium name="DOE Joint Genome Institute"/>
            <consortium name="Mycorrhizal Genomics Consortium"/>
            <person name="Kohler A."/>
            <person name="Kuo A."/>
            <person name="Nagy L.G."/>
            <person name="Floudas D."/>
            <person name="Copeland A."/>
            <person name="Barry K.W."/>
            <person name="Cichocki N."/>
            <person name="Veneault-Fourrey C."/>
            <person name="LaButti K."/>
            <person name="Lindquist E.A."/>
            <person name="Lipzen A."/>
            <person name="Lundell T."/>
            <person name="Morin E."/>
            <person name="Murat C."/>
            <person name="Riley R."/>
            <person name="Ohm R."/>
            <person name="Sun H."/>
            <person name="Tunlid A."/>
            <person name="Henrissat B."/>
            <person name="Grigoriev I.V."/>
            <person name="Hibbett D.S."/>
            <person name="Martin F."/>
        </authorList>
    </citation>
    <scope>NUCLEOTIDE SEQUENCE [LARGE SCALE GENOMIC DNA]</scope>
    <source>
        <strain evidence="2">F 1598</strain>
    </source>
</reference>
<gene>
    <name evidence="1" type="ORF">PILCRDRAFT_93275</name>
</gene>
<evidence type="ECO:0000313" key="2">
    <source>
        <dbReference type="Proteomes" id="UP000054166"/>
    </source>
</evidence>
<organism evidence="1 2">
    <name type="scientific">Piloderma croceum (strain F 1598)</name>
    <dbReference type="NCBI Taxonomy" id="765440"/>
    <lineage>
        <taxon>Eukaryota</taxon>
        <taxon>Fungi</taxon>
        <taxon>Dikarya</taxon>
        <taxon>Basidiomycota</taxon>
        <taxon>Agaricomycotina</taxon>
        <taxon>Agaricomycetes</taxon>
        <taxon>Agaricomycetidae</taxon>
        <taxon>Atheliales</taxon>
        <taxon>Atheliaceae</taxon>
        <taxon>Piloderma</taxon>
    </lineage>
</organism>
<protein>
    <submittedName>
        <fullName evidence="1">Uncharacterized protein</fullName>
    </submittedName>
</protein>
<proteinExistence type="predicted"/>
<dbReference type="AlphaFoldDB" id="A0A0C3EJT9"/>
<dbReference type="OrthoDB" id="2686353at2759"/>
<dbReference type="InParanoid" id="A0A0C3EJT9"/>
<evidence type="ECO:0000313" key="1">
    <source>
        <dbReference type="EMBL" id="KIM72900.1"/>
    </source>
</evidence>
<accession>A0A0C3EJT9</accession>
<reference evidence="1 2" key="1">
    <citation type="submission" date="2014-04" db="EMBL/GenBank/DDBJ databases">
        <authorList>
            <consortium name="DOE Joint Genome Institute"/>
            <person name="Kuo A."/>
            <person name="Tarkka M."/>
            <person name="Buscot F."/>
            <person name="Kohler A."/>
            <person name="Nagy L.G."/>
            <person name="Floudas D."/>
            <person name="Copeland A."/>
            <person name="Barry K.W."/>
            <person name="Cichocki N."/>
            <person name="Veneault-Fourrey C."/>
            <person name="LaButti K."/>
            <person name="Lindquist E.A."/>
            <person name="Lipzen A."/>
            <person name="Lundell T."/>
            <person name="Morin E."/>
            <person name="Murat C."/>
            <person name="Sun H."/>
            <person name="Tunlid A."/>
            <person name="Henrissat B."/>
            <person name="Grigoriev I.V."/>
            <person name="Hibbett D.S."/>
            <person name="Martin F."/>
            <person name="Nordberg H.P."/>
            <person name="Cantor M.N."/>
            <person name="Hua S.X."/>
        </authorList>
    </citation>
    <scope>NUCLEOTIDE SEQUENCE [LARGE SCALE GENOMIC DNA]</scope>
    <source>
        <strain evidence="1 2">F 1598</strain>
    </source>
</reference>
<name>A0A0C3EJT9_PILCF</name>
<keyword evidence="2" id="KW-1185">Reference proteome</keyword>